<feature type="domain" description="Metallo-beta-lactamase" evidence="3">
    <location>
        <begin position="64"/>
        <end position="254"/>
    </location>
</feature>
<dbReference type="EMBL" id="CP000529">
    <property type="protein sequence ID" value="ABM36053.1"/>
    <property type="molecule type" value="Genomic_DNA"/>
</dbReference>
<accession>A1VK75</accession>
<evidence type="ECO:0000256" key="2">
    <source>
        <dbReference type="SAM" id="SignalP"/>
    </source>
</evidence>
<dbReference type="Pfam" id="PF00753">
    <property type="entry name" value="Lactamase_B"/>
    <property type="match status" value="1"/>
</dbReference>
<dbReference type="InterPro" id="IPR001279">
    <property type="entry name" value="Metallo-B-lactamas"/>
</dbReference>
<dbReference type="SUPFAM" id="SSF56281">
    <property type="entry name" value="Metallo-hydrolase/oxidoreductase"/>
    <property type="match status" value="1"/>
</dbReference>
<dbReference type="eggNOG" id="COG0491">
    <property type="taxonomic scope" value="Bacteria"/>
</dbReference>
<dbReference type="GO" id="GO:0017001">
    <property type="term" value="P:antibiotic catabolic process"/>
    <property type="evidence" value="ECO:0007669"/>
    <property type="project" value="UniProtKB-ARBA"/>
</dbReference>
<protein>
    <submittedName>
        <fullName evidence="4">Beta-lactamase domain protein</fullName>
    </submittedName>
</protein>
<dbReference type="SMART" id="SM00849">
    <property type="entry name" value="Lactamase_B"/>
    <property type="match status" value="1"/>
</dbReference>
<dbReference type="HOGENOM" id="CLU_056342_0_0_4"/>
<keyword evidence="5" id="KW-1185">Reference proteome</keyword>
<dbReference type="OrthoDB" id="1273797at2"/>
<dbReference type="RefSeq" id="WP_011800148.1">
    <property type="nucleotide sequence ID" value="NC_008781.1"/>
</dbReference>
<feature type="chain" id="PRO_5002639934" evidence="2">
    <location>
        <begin position="26"/>
        <end position="343"/>
    </location>
</feature>
<evidence type="ECO:0000256" key="1">
    <source>
        <dbReference type="ARBA" id="ARBA00005250"/>
    </source>
</evidence>
<proteinExistence type="inferred from homology"/>
<organism evidence="4 5">
    <name type="scientific">Polaromonas naphthalenivorans (strain CJ2)</name>
    <dbReference type="NCBI Taxonomy" id="365044"/>
    <lineage>
        <taxon>Bacteria</taxon>
        <taxon>Pseudomonadati</taxon>
        <taxon>Pseudomonadota</taxon>
        <taxon>Betaproteobacteria</taxon>
        <taxon>Burkholderiales</taxon>
        <taxon>Comamonadaceae</taxon>
        <taxon>Polaromonas</taxon>
    </lineage>
</organism>
<dbReference type="PANTHER" id="PTHR42951">
    <property type="entry name" value="METALLO-BETA-LACTAMASE DOMAIN-CONTAINING"/>
    <property type="match status" value="1"/>
</dbReference>
<keyword evidence="2" id="KW-0732">Signal</keyword>
<dbReference type="InterPro" id="IPR036866">
    <property type="entry name" value="RibonucZ/Hydroxyglut_hydro"/>
</dbReference>
<evidence type="ECO:0000313" key="5">
    <source>
        <dbReference type="Proteomes" id="UP000000644"/>
    </source>
</evidence>
<comment type="similarity">
    <text evidence="1">Belongs to the metallo-beta-lactamase superfamily. Class-B beta-lactamase family.</text>
</comment>
<dbReference type="Gene3D" id="3.60.15.10">
    <property type="entry name" value="Ribonuclease Z/Hydroxyacylglutathione hydrolase-like"/>
    <property type="match status" value="1"/>
</dbReference>
<feature type="signal peptide" evidence="2">
    <location>
        <begin position="1"/>
        <end position="25"/>
    </location>
</feature>
<evidence type="ECO:0000259" key="3">
    <source>
        <dbReference type="SMART" id="SM00849"/>
    </source>
</evidence>
<dbReference type="InterPro" id="IPR050855">
    <property type="entry name" value="NDM-1-like"/>
</dbReference>
<dbReference type="AlphaFoldDB" id="A1VK75"/>
<dbReference type="Proteomes" id="UP000000644">
    <property type="component" value="Chromosome"/>
</dbReference>
<name>A1VK75_POLNA</name>
<dbReference type="CDD" id="cd16282">
    <property type="entry name" value="metallo-hydrolase-like_MBL-fold"/>
    <property type="match status" value="1"/>
</dbReference>
<dbReference type="STRING" id="365044.Pnap_0734"/>
<sequence>MALMLKMRWLYCLLCLWGAAQVAQAAPPDCAQARPVDWQAVAPGVWVWLPERIDEISPHNQGHVLPISAVVDSGEALVVDPGPSHQHGLRVRRSLACQLGARVRWVVNTHAHAESVLGNSAFADLQALGLLEIVATAGTREAMQRRCEQCLPYLTSIVGAEAMQGTHIVLPNRITSEGETLAVGRIRLQVMQVRSAHTESDLLLWEPQRRVMWAGGLLYDGRIPELAQGSLNGWLHALPRLKELRPALVVGAAVSVAPDANSLPPAFAATGQYLQALRMRVLQAMDAGLDGSDTRSIQLPDFAGWAGYRQRHGFNVQRAWRELEPEWLDATGPASLSVPDVGR</sequence>
<dbReference type="PANTHER" id="PTHR42951:SF4">
    <property type="entry name" value="ACYL-COENZYME A THIOESTERASE MBLAC2"/>
    <property type="match status" value="1"/>
</dbReference>
<evidence type="ECO:0000313" key="4">
    <source>
        <dbReference type="EMBL" id="ABM36053.1"/>
    </source>
</evidence>
<dbReference type="KEGG" id="pna:Pnap_0734"/>
<reference evidence="5" key="1">
    <citation type="journal article" date="2009" name="Environ. Microbiol.">
        <title>The genome of Polaromonas naphthalenivorans strain CJ2, isolated from coal tar-contaminated sediment, reveals physiological and metabolic versatility and evolution through extensive horizontal gene transfer.</title>
        <authorList>
            <person name="Yagi J.M."/>
            <person name="Sims D."/>
            <person name="Brettin T."/>
            <person name="Bruce D."/>
            <person name="Madsen E.L."/>
        </authorList>
    </citation>
    <scope>NUCLEOTIDE SEQUENCE [LARGE SCALE GENOMIC DNA]</scope>
    <source>
        <strain evidence="5">CJ2</strain>
    </source>
</reference>
<gene>
    <name evidence="4" type="ordered locus">Pnap_0734</name>
</gene>